<dbReference type="CDD" id="cd00093">
    <property type="entry name" value="HTH_XRE"/>
    <property type="match status" value="1"/>
</dbReference>
<name>A0A3M0I2K7_9ACTN</name>
<dbReference type="InterPro" id="IPR001387">
    <property type="entry name" value="Cro/C1-type_HTH"/>
</dbReference>
<evidence type="ECO:0000313" key="3">
    <source>
        <dbReference type="Proteomes" id="UP000270471"/>
    </source>
</evidence>
<dbReference type="Proteomes" id="UP000270471">
    <property type="component" value="Unassembled WGS sequence"/>
</dbReference>
<dbReference type="Gene3D" id="3.30.450.180">
    <property type="match status" value="1"/>
</dbReference>
<dbReference type="Gene3D" id="1.10.260.40">
    <property type="entry name" value="lambda repressor-like DNA-binding domains"/>
    <property type="match status" value="1"/>
</dbReference>
<feature type="domain" description="HTH cro/C1-type" evidence="1">
    <location>
        <begin position="35"/>
        <end position="82"/>
    </location>
</feature>
<dbReference type="InterPro" id="IPR010982">
    <property type="entry name" value="Lambda_DNA-bd_dom_sf"/>
</dbReference>
<dbReference type="InterPro" id="IPR041413">
    <property type="entry name" value="MLTR_LBD"/>
</dbReference>
<dbReference type="PANTHER" id="PTHR35010:SF2">
    <property type="entry name" value="BLL4672 PROTEIN"/>
    <property type="match status" value="1"/>
</dbReference>
<dbReference type="PROSITE" id="PS50943">
    <property type="entry name" value="HTH_CROC1"/>
    <property type="match status" value="1"/>
</dbReference>
<dbReference type="Pfam" id="PF17765">
    <property type="entry name" value="MLTR_LBD"/>
    <property type="match status" value="1"/>
</dbReference>
<organism evidence="2 3">
    <name type="scientific">Streptomyces shenzhenensis</name>
    <dbReference type="NCBI Taxonomy" id="943815"/>
    <lineage>
        <taxon>Bacteria</taxon>
        <taxon>Bacillati</taxon>
        <taxon>Actinomycetota</taxon>
        <taxon>Actinomycetes</taxon>
        <taxon>Kitasatosporales</taxon>
        <taxon>Streptomycetaceae</taxon>
        <taxon>Streptomyces</taxon>
    </lineage>
</organism>
<keyword evidence="3" id="KW-1185">Reference proteome</keyword>
<dbReference type="GO" id="GO:0003677">
    <property type="term" value="F:DNA binding"/>
    <property type="evidence" value="ECO:0007669"/>
    <property type="project" value="InterPro"/>
</dbReference>
<dbReference type="Pfam" id="PF13560">
    <property type="entry name" value="HTH_31"/>
    <property type="match status" value="1"/>
</dbReference>
<evidence type="ECO:0000313" key="2">
    <source>
        <dbReference type="EMBL" id="RMB82984.1"/>
    </source>
</evidence>
<sequence length="288" mass="31885">MDTRNPLGEFLRARREMTSPAVAGLLWSGRRRTPGLRREEVAQLSGVSTDYYRRLEQGRERRPSTQVVDALARALGLNTEETAHLHRLAGATREPVRRGGGAPVGPSLLRLMDGWLDTPALILDRRLDVLAGNRLGYALFAGMLQQGETNLVRFIFLSPGARDFYPDWERVARSVLAALRADSGDLMDDPRLTGLIGELSLKSPEFRTLWARHDVRGKAHEAKRFNHHQVGELTLTYDSFTIENARHQQLVVYQAEPGSTSRQALALLGTVAADLPGANSATWWAGSG</sequence>
<evidence type="ECO:0000259" key="1">
    <source>
        <dbReference type="PROSITE" id="PS50943"/>
    </source>
</evidence>
<dbReference type="SUPFAM" id="SSF47413">
    <property type="entry name" value="lambda repressor-like DNA-binding domains"/>
    <property type="match status" value="1"/>
</dbReference>
<reference evidence="2 3" key="1">
    <citation type="submission" date="2017-11" db="EMBL/GenBank/DDBJ databases">
        <title>Draft genome of actinobacteria isolated from guarana (Paullinia cupana (Mart.) Ducke.</title>
        <authorList>
            <person name="Siqueira K.A."/>
            <person name="Liotti R.G."/>
            <person name="Mendes T.A.O."/>
            <person name="Soares M.A."/>
        </authorList>
    </citation>
    <scope>NUCLEOTIDE SEQUENCE [LARGE SCALE GENOMIC DNA]</scope>
    <source>
        <strain evidence="2 3">193</strain>
    </source>
</reference>
<comment type="caution">
    <text evidence="2">The sequence shown here is derived from an EMBL/GenBank/DDBJ whole genome shotgun (WGS) entry which is preliminary data.</text>
</comment>
<proteinExistence type="predicted"/>
<dbReference type="SMART" id="SM00530">
    <property type="entry name" value="HTH_XRE"/>
    <property type="match status" value="1"/>
</dbReference>
<dbReference type="EMBL" id="PENI01000019">
    <property type="protein sequence ID" value="RMB82984.1"/>
    <property type="molecule type" value="Genomic_DNA"/>
</dbReference>
<protein>
    <submittedName>
        <fullName evidence="2">Transcriptional regulator</fullName>
    </submittedName>
</protein>
<dbReference type="RefSeq" id="WP_121892348.1">
    <property type="nucleotide sequence ID" value="NZ_PENI01000019.1"/>
</dbReference>
<dbReference type="AlphaFoldDB" id="A0A3M0I2K7"/>
<dbReference type="PANTHER" id="PTHR35010">
    <property type="entry name" value="BLL4672 PROTEIN-RELATED"/>
    <property type="match status" value="1"/>
</dbReference>
<accession>A0A3M0I2K7</accession>
<gene>
    <name evidence="2" type="ORF">CTZ28_27045</name>
</gene>
<dbReference type="OrthoDB" id="3542608at2"/>